<evidence type="ECO:0000256" key="1">
    <source>
        <dbReference type="ARBA" id="ARBA00022679"/>
    </source>
</evidence>
<dbReference type="InterPro" id="IPR035983">
    <property type="entry name" value="Hect_E3_ubiquitin_ligase"/>
</dbReference>
<dbReference type="Gene3D" id="3.90.1750.10">
    <property type="entry name" value="Hect, E3 ligase catalytic domains"/>
    <property type="match status" value="1"/>
</dbReference>
<feature type="non-terminal residue" evidence="5">
    <location>
        <position position="1"/>
    </location>
</feature>
<keyword evidence="1" id="KW-0808">Transferase</keyword>
<keyword evidence="2 3" id="KW-0833">Ubl conjugation pathway</keyword>
<gene>
    <name evidence="5" type="ORF">ATANTOWER_014490</name>
</gene>
<feature type="domain" description="HECT" evidence="4">
    <location>
        <begin position="48"/>
        <end position="85"/>
    </location>
</feature>
<name>A0ABU7BYK1_9TELE</name>
<evidence type="ECO:0000256" key="3">
    <source>
        <dbReference type="PROSITE-ProRule" id="PRU00104"/>
    </source>
</evidence>
<dbReference type="EMBL" id="JAHUTI010071860">
    <property type="protein sequence ID" value="MED6255752.1"/>
    <property type="molecule type" value="Genomic_DNA"/>
</dbReference>
<evidence type="ECO:0000313" key="6">
    <source>
        <dbReference type="Proteomes" id="UP001345963"/>
    </source>
</evidence>
<organism evidence="5 6">
    <name type="scientific">Ataeniobius toweri</name>
    <dbReference type="NCBI Taxonomy" id="208326"/>
    <lineage>
        <taxon>Eukaryota</taxon>
        <taxon>Metazoa</taxon>
        <taxon>Chordata</taxon>
        <taxon>Craniata</taxon>
        <taxon>Vertebrata</taxon>
        <taxon>Euteleostomi</taxon>
        <taxon>Actinopterygii</taxon>
        <taxon>Neopterygii</taxon>
        <taxon>Teleostei</taxon>
        <taxon>Neoteleostei</taxon>
        <taxon>Acanthomorphata</taxon>
        <taxon>Ovalentaria</taxon>
        <taxon>Atherinomorphae</taxon>
        <taxon>Cyprinodontiformes</taxon>
        <taxon>Goodeidae</taxon>
        <taxon>Ataeniobius</taxon>
    </lineage>
</organism>
<keyword evidence="6" id="KW-1185">Reference proteome</keyword>
<accession>A0ABU7BYK1</accession>
<comment type="caution">
    <text evidence="5">The sequence shown here is derived from an EMBL/GenBank/DDBJ whole genome shotgun (WGS) entry which is preliminary data.</text>
</comment>
<dbReference type="SUPFAM" id="SSF56204">
    <property type="entry name" value="Hect, E3 ligase catalytic domain"/>
    <property type="match status" value="1"/>
</dbReference>
<dbReference type="PROSITE" id="PS50237">
    <property type="entry name" value="HECT"/>
    <property type="match status" value="1"/>
</dbReference>
<protein>
    <recommendedName>
        <fullName evidence="4">HECT domain-containing protein</fullName>
    </recommendedName>
</protein>
<proteinExistence type="predicted"/>
<dbReference type="Proteomes" id="UP001345963">
    <property type="component" value="Unassembled WGS sequence"/>
</dbReference>
<reference evidence="5 6" key="1">
    <citation type="submission" date="2021-07" db="EMBL/GenBank/DDBJ databases">
        <authorList>
            <person name="Palmer J.M."/>
        </authorList>
    </citation>
    <scope>NUCLEOTIDE SEQUENCE [LARGE SCALE GENOMIC DNA]</scope>
    <source>
        <strain evidence="5 6">AT_MEX2019</strain>
        <tissue evidence="5">Muscle</tissue>
    </source>
</reference>
<evidence type="ECO:0000256" key="2">
    <source>
        <dbReference type="ARBA" id="ARBA00022786"/>
    </source>
</evidence>
<sequence length="85" mass="9485">VEQLSASQIIANLALQIDRHAVSRLNICCSDIWDGAVRGFKRATFSEKKDLLVKFSDDAGRFEEGIDTGGPKREFLSLLMKTLNE</sequence>
<evidence type="ECO:0000259" key="4">
    <source>
        <dbReference type="PROSITE" id="PS50237"/>
    </source>
</evidence>
<comment type="caution">
    <text evidence="3">Lacks conserved residue(s) required for the propagation of feature annotation.</text>
</comment>
<dbReference type="InterPro" id="IPR000569">
    <property type="entry name" value="HECT_dom"/>
</dbReference>
<evidence type="ECO:0000313" key="5">
    <source>
        <dbReference type="EMBL" id="MED6255752.1"/>
    </source>
</evidence>